<dbReference type="InterPro" id="IPR050913">
    <property type="entry name" value="AP2/ERF_ERF"/>
</dbReference>
<evidence type="ECO:0000256" key="1">
    <source>
        <dbReference type="ARBA" id="ARBA00004123"/>
    </source>
</evidence>
<dbReference type="Proteomes" id="UP000826271">
    <property type="component" value="Unassembled WGS sequence"/>
</dbReference>
<gene>
    <name evidence="9" type="ORF">BUALT_Bualt13G0103600</name>
</gene>
<dbReference type="GO" id="GO:0003677">
    <property type="term" value="F:DNA binding"/>
    <property type="evidence" value="ECO:0007669"/>
    <property type="project" value="UniProtKB-KW"/>
</dbReference>
<dbReference type="PANTHER" id="PTHR31194">
    <property type="entry name" value="SHN SHINE , DNA BINDING / TRANSCRIPTION FACTOR"/>
    <property type="match status" value="1"/>
</dbReference>
<feature type="domain" description="AP2/ERF" evidence="8">
    <location>
        <begin position="127"/>
        <end position="184"/>
    </location>
</feature>
<dbReference type="Pfam" id="PF00847">
    <property type="entry name" value="AP2"/>
    <property type="match status" value="1"/>
</dbReference>
<keyword evidence="10" id="KW-1185">Reference proteome</keyword>
<dbReference type="FunFam" id="3.30.730.10:FF:000001">
    <property type="entry name" value="Ethylene-responsive transcription factor 2"/>
    <property type="match status" value="1"/>
</dbReference>
<proteinExistence type="predicted"/>
<dbReference type="PIRSF" id="PIRSF038123">
    <property type="entry name" value="PTI6"/>
    <property type="match status" value="1"/>
</dbReference>
<dbReference type="EMBL" id="WHWC01000013">
    <property type="protein sequence ID" value="KAG8371588.1"/>
    <property type="molecule type" value="Genomic_DNA"/>
</dbReference>
<dbReference type="GO" id="GO:0003700">
    <property type="term" value="F:DNA-binding transcription factor activity"/>
    <property type="evidence" value="ECO:0007669"/>
    <property type="project" value="InterPro"/>
</dbReference>
<evidence type="ECO:0000256" key="3">
    <source>
        <dbReference type="ARBA" id="ARBA00023015"/>
    </source>
</evidence>
<evidence type="ECO:0000256" key="7">
    <source>
        <dbReference type="SAM" id="MobiDB-lite"/>
    </source>
</evidence>
<name>A0AAV6WXB5_9LAMI</name>
<dbReference type="AlphaFoldDB" id="A0AAV6WXB5"/>
<organism evidence="9 10">
    <name type="scientific">Buddleja alternifolia</name>
    <dbReference type="NCBI Taxonomy" id="168488"/>
    <lineage>
        <taxon>Eukaryota</taxon>
        <taxon>Viridiplantae</taxon>
        <taxon>Streptophyta</taxon>
        <taxon>Embryophyta</taxon>
        <taxon>Tracheophyta</taxon>
        <taxon>Spermatophyta</taxon>
        <taxon>Magnoliopsida</taxon>
        <taxon>eudicotyledons</taxon>
        <taxon>Gunneridae</taxon>
        <taxon>Pentapetalae</taxon>
        <taxon>asterids</taxon>
        <taxon>lamiids</taxon>
        <taxon>Lamiales</taxon>
        <taxon>Scrophulariaceae</taxon>
        <taxon>Buddlejeae</taxon>
        <taxon>Buddleja</taxon>
    </lineage>
</organism>
<feature type="region of interest" description="Disordered" evidence="7">
    <location>
        <begin position="92"/>
        <end position="128"/>
    </location>
</feature>
<dbReference type="PANTHER" id="PTHR31194:SF166">
    <property type="entry name" value="PATHOGENESIS-RELATED GENES TRANSCRIPTIONAL ACTIVATOR PTI6"/>
    <property type="match status" value="1"/>
</dbReference>
<sequence length="269" mass="30498">MVQLGTQVLKSGLRMVRLRTQVLKSGLRMVRLGTQRSPVKFKEHIVTTNKLVNHRRNASAARRKVVRIVLTDADATDSDDDDGARPYVRHVEEIKFRTSSQEDRHNNHNKKKRRSGSPVSNVTRRKKFKGVRQRPWGRWAAEIRDPTLGKRVWLGTYNTPEEAAAVYDRAAVRLKGSCAVTNFPNDEKANVTESVTESDQRVCSGNDAALSPTSVLRYEGLTPFAEVCNYGGGFDVEWPLCLPEFGMSRNYYADEFGDFDFDDFIDGIR</sequence>
<evidence type="ECO:0000256" key="5">
    <source>
        <dbReference type="ARBA" id="ARBA00023163"/>
    </source>
</evidence>
<dbReference type="InterPro" id="IPR001471">
    <property type="entry name" value="AP2/ERF_dom"/>
</dbReference>
<comment type="caution">
    <text evidence="9">The sequence shown here is derived from an EMBL/GenBank/DDBJ whole genome shotgun (WGS) entry which is preliminary data.</text>
</comment>
<dbReference type="InterPro" id="IPR016177">
    <property type="entry name" value="DNA-bd_dom_sf"/>
</dbReference>
<dbReference type="GO" id="GO:0005634">
    <property type="term" value="C:nucleus"/>
    <property type="evidence" value="ECO:0007669"/>
    <property type="project" value="UniProtKB-SubCell"/>
</dbReference>
<evidence type="ECO:0000256" key="4">
    <source>
        <dbReference type="ARBA" id="ARBA00023125"/>
    </source>
</evidence>
<dbReference type="SUPFAM" id="SSF54171">
    <property type="entry name" value="DNA-binding domain"/>
    <property type="match status" value="1"/>
</dbReference>
<dbReference type="GO" id="GO:0006952">
    <property type="term" value="P:defense response"/>
    <property type="evidence" value="ECO:0007669"/>
    <property type="project" value="UniProtKB-KW"/>
</dbReference>
<dbReference type="SMART" id="SM00380">
    <property type="entry name" value="AP2"/>
    <property type="match status" value="1"/>
</dbReference>
<accession>A0AAV6WXB5</accession>
<keyword evidence="6" id="KW-0539">Nucleus</keyword>
<evidence type="ECO:0000259" key="8">
    <source>
        <dbReference type="PROSITE" id="PS51032"/>
    </source>
</evidence>
<keyword evidence="2" id="KW-0611">Plant defense</keyword>
<feature type="compositionally biased region" description="Basic and acidic residues" evidence="7">
    <location>
        <begin position="92"/>
        <end position="106"/>
    </location>
</feature>
<comment type="subcellular location">
    <subcellularLocation>
        <location evidence="1">Nucleus</location>
    </subcellularLocation>
</comment>
<protein>
    <recommendedName>
        <fullName evidence="8">AP2/ERF domain-containing protein</fullName>
    </recommendedName>
</protein>
<keyword evidence="4" id="KW-0238">DNA-binding</keyword>
<dbReference type="InterPro" id="IPR036955">
    <property type="entry name" value="AP2/ERF_dom_sf"/>
</dbReference>
<dbReference type="PRINTS" id="PR00367">
    <property type="entry name" value="ETHRSPELEMNT"/>
</dbReference>
<evidence type="ECO:0000256" key="2">
    <source>
        <dbReference type="ARBA" id="ARBA00022821"/>
    </source>
</evidence>
<evidence type="ECO:0000256" key="6">
    <source>
        <dbReference type="ARBA" id="ARBA00023242"/>
    </source>
</evidence>
<reference evidence="9" key="1">
    <citation type="submission" date="2019-10" db="EMBL/GenBank/DDBJ databases">
        <authorList>
            <person name="Zhang R."/>
            <person name="Pan Y."/>
            <person name="Wang J."/>
            <person name="Ma R."/>
            <person name="Yu S."/>
        </authorList>
    </citation>
    <scope>NUCLEOTIDE SEQUENCE</scope>
    <source>
        <strain evidence="9">LA-IB0</strain>
        <tissue evidence="9">Leaf</tissue>
    </source>
</reference>
<evidence type="ECO:0000313" key="10">
    <source>
        <dbReference type="Proteomes" id="UP000826271"/>
    </source>
</evidence>
<dbReference type="PROSITE" id="PS51032">
    <property type="entry name" value="AP2_ERF"/>
    <property type="match status" value="1"/>
</dbReference>
<dbReference type="CDD" id="cd00018">
    <property type="entry name" value="AP2"/>
    <property type="match status" value="1"/>
</dbReference>
<keyword evidence="5" id="KW-0804">Transcription</keyword>
<evidence type="ECO:0000313" key="9">
    <source>
        <dbReference type="EMBL" id="KAG8371588.1"/>
    </source>
</evidence>
<keyword evidence="3" id="KW-0805">Transcription regulation</keyword>
<dbReference type="Gene3D" id="3.30.730.10">
    <property type="entry name" value="AP2/ERF domain"/>
    <property type="match status" value="1"/>
</dbReference>